<evidence type="ECO:0000256" key="1">
    <source>
        <dbReference type="SAM" id="MobiDB-lite"/>
    </source>
</evidence>
<protein>
    <submittedName>
        <fullName evidence="3">His Kinase A domain containing protein</fullName>
    </submittedName>
</protein>
<reference evidence="3" key="1">
    <citation type="journal article" date="2020" name="Fungal Divers.">
        <title>Resolving the Mortierellaceae phylogeny through synthesis of multi-gene phylogenetics and phylogenomics.</title>
        <authorList>
            <person name="Vandepol N."/>
            <person name="Liber J."/>
            <person name="Desiro A."/>
            <person name="Na H."/>
            <person name="Kennedy M."/>
            <person name="Barry K."/>
            <person name="Grigoriev I.V."/>
            <person name="Miller A.N."/>
            <person name="O'Donnell K."/>
            <person name="Stajich J.E."/>
            <person name="Bonito G."/>
        </authorList>
    </citation>
    <scope>NUCLEOTIDE SEQUENCE</scope>
    <source>
        <strain evidence="3">CK1249</strain>
    </source>
</reference>
<feature type="region of interest" description="Disordered" evidence="1">
    <location>
        <begin position="169"/>
        <end position="202"/>
    </location>
</feature>
<proteinExistence type="predicted"/>
<dbReference type="InterPro" id="IPR029016">
    <property type="entry name" value="GAF-like_dom_sf"/>
</dbReference>
<sequence>MDNKHPLDSAETLAKPETLQQQRPRFLRAITSPIPALSAFVSPTINSVPCPSAFNRTAGDEPQDELCKSPRPRPRPQPLQLDADQQTPLTSLDETTMRTFSSTLLSPFLPSSPGSIMSMPTSPITSSHSQSSIAETLKERRWSRAQTLNWMPGFTTGYCADGSDFHPSPVTASTTSSRSNKSAYKRRSELPGKRSVADTNPDSYEGCASLGLDYISVAGNNCNSQEPGRSSSFSSDATVGLAERLSAFTLSMRGRSPFSGGHLSPPSMGRASDYKSWDEFLDDYRQGLFPGDKIVSHPRFESAYPPLPAYAGSAASPQYLAPPVTTDEEQRLRALYRFRILETGTDASFQRIARLVATVLAVEGCMICLVDYDRVSVIAHHQAEILECSREESLSGHAILRSQNDPLVVLDAAQDRRFKNLPPVLGAPRVRFYAGAPLTTANGFNIGSLCVVDTKPRPAFSEKDKALLVDFATIVMREMELWNDQVELCTRTRMMRDITFWVRGRLGMAENESTAASKTS</sequence>
<dbReference type="SMART" id="SM00065">
    <property type="entry name" value="GAF"/>
    <property type="match status" value="1"/>
</dbReference>
<feature type="region of interest" description="Disordered" evidence="1">
    <location>
        <begin position="52"/>
        <end position="88"/>
    </location>
</feature>
<feature type="compositionally biased region" description="Polar residues" evidence="1">
    <location>
        <begin position="170"/>
        <end position="182"/>
    </location>
</feature>
<dbReference type="AlphaFoldDB" id="A0A9P6J3U4"/>
<dbReference type="Gene3D" id="3.30.450.40">
    <property type="match status" value="1"/>
</dbReference>
<dbReference type="GO" id="GO:0016301">
    <property type="term" value="F:kinase activity"/>
    <property type="evidence" value="ECO:0007669"/>
    <property type="project" value="UniProtKB-KW"/>
</dbReference>
<evidence type="ECO:0000313" key="3">
    <source>
        <dbReference type="EMBL" id="KAF9956784.1"/>
    </source>
</evidence>
<dbReference type="Pfam" id="PF01590">
    <property type="entry name" value="GAF"/>
    <property type="match status" value="1"/>
</dbReference>
<feature type="domain" description="GAF" evidence="2">
    <location>
        <begin position="344"/>
        <end position="490"/>
    </location>
</feature>
<dbReference type="Proteomes" id="UP000738359">
    <property type="component" value="Unassembled WGS sequence"/>
</dbReference>
<dbReference type="PANTHER" id="PTHR43102">
    <property type="entry name" value="SLR1143 PROTEIN"/>
    <property type="match status" value="1"/>
</dbReference>
<feature type="region of interest" description="Disordered" evidence="1">
    <location>
        <begin position="1"/>
        <end position="23"/>
    </location>
</feature>
<keyword evidence="3" id="KW-0808">Transferase</keyword>
<dbReference type="SUPFAM" id="SSF55781">
    <property type="entry name" value="GAF domain-like"/>
    <property type="match status" value="1"/>
</dbReference>
<name>A0A9P6J3U4_MORAP</name>
<evidence type="ECO:0000259" key="2">
    <source>
        <dbReference type="SMART" id="SM00065"/>
    </source>
</evidence>
<organism evidence="3 4">
    <name type="scientific">Mortierella alpina</name>
    <name type="common">Oleaginous fungus</name>
    <name type="synonym">Mortierella renispora</name>
    <dbReference type="NCBI Taxonomy" id="64518"/>
    <lineage>
        <taxon>Eukaryota</taxon>
        <taxon>Fungi</taxon>
        <taxon>Fungi incertae sedis</taxon>
        <taxon>Mucoromycota</taxon>
        <taxon>Mortierellomycotina</taxon>
        <taxon>Mortierellomycetes</taxon>
        <taxon>Mortierellales</taxon>
        <taxon>Mortierellaceae</taxon>
        <taxon>Mortierella</taxon>
    </lineage>
</organism>
<feature type="compositionally biased region" description="Basic and acidic residues" evidence="1">
    <location>
        <begin position="186"/>
        <end position="196"/>
    </location>
</feature>
<dbReference type="InterPro" id="IPR003018">
    <property type="entry name" value="GAF"/>
</dbReference>
<dbReference type="OrthoDB" id="21225at2759"/>
<dbReference type="EMBL" id="JAAAHY010000818">
    <property type="protein sequence ID" value="KAF9956784.1"/>
    <property type="molecule type" value="Genomic_DNA"/>
</dbReference>
<keyword evidence="3" id="KW-0418">Kinase</keyword>
<evidence type="ECO:0000313" key="4">
    <source>
        <dbReference type="Proteomes" id="UP000738359"/>
    </source>
</evidence>
<gene>
    <name evidence="3" type="primary">CNHHK5_2</name>
    <name evidence="3" type="ORF">BGZ70_009762</name>
</gene>
<keyword evidence="4" id="KW-1185">Reference proteome</keyword>
<accession>A0A9P6J3U4</accession>
<comment type="caution">
    <text evidence="3">The sequence shown here is derived from an EMBL/GenBank/DDBJ whole genome shotgun (WGS) entry which is preliminary data.</text>
</comment>
<dbReference type="PANTHER" id="PTHR43102:SF2">
    <property type="entry name" value="GAF DOMAIN-CONTAINING PROTEIN"/>
    <property type="match status" value="1"/>
</dbReference>
<feature type="non-terminal residue" evidence="3">
    <location>
        <position position="1"/>
    </location>
</feature>